<keyword evidence="1" id="KW-0812">Transmembrane</keyword>
<dbReference type="AlphaFoldDB" id="A0A9D1K432"/>
<feature type="transmembrane region" description="Helical" evidence="1">
    <location>
        <begin position="12"/>
        <end position="32"/>
    </location>
</feature>
<organism evidence="2 3">
    <name type="scientific">Candidatus Scatenecus faecavium</name>
    <dbReference type="NCBI Taxonomy" id="2840915"/>
    <lineage>
        <taxon>Bacteria</taxon>
        <taxon>Candidatus Scatenecus</taxon>
    </lineage>
</organism>
<protein>
    <recommendedName>
        <fullName evidence="4">NfeD-like C-terminal domain-containing protein</fullName>
    </recommendedName>
</protein>
<feature type="transmembrane region" description="Helical" evidence="1">
    <location>
        <begin position="52"/>
        <end position="71"/>
    </location>
</feature>
<proteinExistence type="predicted"/>
<comment type="caution">
    <text evidence="2">The sequence shown here is derived from an EMBL/GenBank/DDBJ whole genome shotgun (WGS) entry which is preliminary data.</text>
</comment>
<dbReference type="EMBL" id="DVJO01000161">
    <property type="protein sequence ID" value="HIS83407.1"/>
    <property type="molecule type" value="Genomic_DNA"/>
</dbReference>
<reference evidence="2" key="2">
    <citation type="journal article" date="2021" name="PeerJ">
        <title>Extensive microbial diversity within the chicken gut microbiome revealed by metagenomics and culture.</title>
        <authorList>
            <person name="Gilroy R."/>
            <person name="Ravi A."/>
            <person name="Getino M."/>
            <person name="Pursley I."/>
            <person name="Horton D.L."/>
            <person name="Alikhan N.F."/>
            <person name="Baker D."/>
            <person name="Gharbi K."/>
            <person name="Hall N."/>
            <person name="Watson M."/>
            <person name="Adriaenssens E.M."/>
            <person name="Foster-Nyarko E."/>
            <person name="Jarju S."/>
            <person name="Secka A."/>
            <person name="Antonio M."/>
            <person name="Oren A."/>
            <person name="Chaudhuri R.R."/>
            <person name="La Ragione R."/>
            <person name="Hildebrand F."/>
            <person name="Pallen M.J."/>
        </authorList>
    </citation>
    <scope>NUCLEOTIDE SEQUENCE</scope>
    <source>
        <strain evidence="2">CHK152-2994</strain>
    </source>
</reference>
<accession>A0A9D1K432</accession>
<evidence type="ECO:0008006" key="4">
    <source>
        <dbReference type="Google" id="ProtNLM"/>
    </source>
</evidence>
<sequence>MPDYITLENIFLVLAVFSTIFYIIKMCLFLFLGGDVEVHTDFETLTDCDPSFNFFSIQSILAFFMGFGWVGLTFLTQMETSSWIAFTVAFVVGVIFMFISAWLMFMIKKLDKNVKIDMNDYVGTVGRAYTSFKPNSSGQIEITINDQLSVLDAVNLSDEEINAFMPVKIEKYENNIIYIIKV</sequence>
<evidence type="ECO:0000256" key="1">
    <source>
        <dbReference type="SAM" id="Phobius"/>
    </source>
</evidence>
<evidence type="ECO:0000313" key="2">
    <source>
        <dbReference type="EMBL" id="HIS83407.1"/>
    </source>
</evidence>
<keyword evidence="1" id="KW-1133">Transmembrane helix</keyword>
<gene>
    <name evidence="2" type="ORF">IAD41_07365</name>
</gene>
<dbReference type="Proteomes" id="UP000824139">
    <property type="component" value="Unassembled WGS sequence"/>
</dbReference>
<reference evidence="2" key="1">
    <citation type="submission" date="2020-10" db="EMBL/GenBank/DDBJ databases">
        <authorList>
            <person name="Gilroy R."/>
        </authorList>
    </citation>
    <scope>NUCLEOTIDE SEQUENCE</scope>
    <source>
        <strain evidence="2">CHK152-2994</strain>
    </source>
</reference>
<dbReference type="Gene3D" id="2.40.50.140">
    <property type="entry name" value="Nucleic acid-binding proteins"/>
    <property type="match status" value="1"/>
</dbReference>
<dbReference type="InterPro" id="IPR012340">
    <property type="entry name" value="NA-bd_OB-fold"/>
</dbReference>
<name>A0A9D1K432_9BACT</name>
<feature type="transmembrane region" description="Helical" evidence="1">
    <location>
        <begin position="83"/>
        <end position="105"/>
    </location>
</feature>
<evidence type="ECO:0000313" key="3">
    <source>
        <dbReference type="Proteomes" id="UP000824139"/>
    </source>
</evidence>
<keyword evidence="1" id="KW-0472">Membrane</keyword>